<dbReference type="InterPro" id="IPR003697">
    <property type="entry name" value="Maf-like"/>
</dbReference>
<dbReference type="EMBL" id="JH668284">
    <property type="protein sequence ID" value="KAG6441119.1"/>
    <property type="molecule type" value="Genomic_DNA"/>
</dbReference>
<evidence type="ECO:0000313" key="2">
    <source>
        <dbReference type="EMBL" id="KAG6441119.1"/>
    </source>
</evidence>
<dbReference type="GO" id="GO:0047429">
    <property type="term" value="F:nucleoside triphosphate diphosphatase activity"/>
    <property type="evidence" value="ECO:0007669"/>
    <property type="project" value="InterPro"/>
</dbReference>
<evidence type="ECO:0000313" key="3">
    <source>
        <dbReference type="Proteomes" id="UP000791440"/>
    </source>
</evidence>
<gene>
    <name evidence="2" type="ORF">O3G_MSEX001656</name>
</gene>
<dbReference type="CDD" id="cd00555">
    <property type="entry name" value="Maf"/>
    <property type="match status" value="1"/>
</dbReference>
<dbReference type="Pfam" id="PF02545">
    <property type="entry name" value="Maf"/>
    <property type="match status" value="1"/>
</dbReference>
<reference evidence="2" key="2">
    <citation type="submission" date="2020-12" db="EMBL/GenBank/DDBJ databases">
        <authorList>
            <person name="Kanost M."/>
        </authorList>
    </citation>
    <scope>NUCLEOTIDE SEQUENCE</scope>
</reference>
<accession>A0A921YLH5</accession>
<evidence type="ECO:0000256" key="1">
    <source>
        <dbReference type="ARBA" id="ARBA00022801"/>
    </source>
</evidence>
<reference evidence="2" key="1">
    <citation type="journal article" date="2016" name="Insect Biochem. Mol. Biol.">
        <title>Multifaceted biological insights from a draft genome sequence of the tobacco hornworm moth, Manduca sexta.</title>
        <authorList>
            <person name="Kanost M.R."/>
            <person name="Arrese E.L."/>
            <person name="Cao X."/>
            <person name="Chen Y.R."/>
            <person name="Chellapilla S."/>
            <person name="Goldsmith M.R."/>
            <person name="Grosse-Wilde E."/>
            <person name="Heckel D.G."/>
            <person name="Herndon N."/>
            <person name="Jiang H."/>
            <person name="Papanicolaou A."/>
            <person name="Qu J."/>
            <person name="Soulages J.L."/>
            <person name="Vogel H."/>
            <person name="Walters J."/>
            <person name="Waterhouse R.M."/>
            <person name="Ahn S.J."/>
            <person name="Almeida F.C."/>
            <person name="An C."/>
            <person name="Aqrawi P."/>
            <person name="Bretschneider A."/>
            <person name="Bryant W.B."/>
            <person name="Bucks S."/>
            <person name="Chao H."/>
            <person name="Chevignon G."/>
            <person name="Christen J.M."/>
            <person name="Clarke D.F."/>
            <person name="Dittmer N.T."/>
            <person name="Ferguson L.C.F."/>
            <person name="Garavelou S."/>
            <person name="Gordon K.H.J."/>
            <person name="Gunaratna R.T."/>
            <person name="Han Y."/>
            <person name="Hauser F."/>
            <person name="He Y."/>
            <person name="Heidel-Fischer H."/>
            <person name="Hirsh A."/>
            <person name="Hu Y."/>
            <person name="Jiang H."/>
            <person name="Kalra D."/>
            <person name="Klinner C."/>
            <person name="Konig C."/>
            <person name="Kovar C."/>
            <person name="Kroll A.R."/>
            <person name="Kuwar S.S."/>
            <person name="Lee S.L."/>
            <person name="Lehman R."/>
            <person name="Li K."/>
            <person name="Li Z."/>
            <person name="Liang H."/>
            <person name="Lovelace S."/>
            <person name="Lu Z."/>
            <person name="Mansfield J.H."/>
            <person name="McCulloch K.J."/>
            <person name="Mathew T."/>
            <person name="Morton B."/>
            <person name="Muzny D.M."/>
            <person name="Neunemann D."/>
            <person name="Ongeri F."/>
            <person name="Pauchet Y."/>
            <person name="Pu L.L."/>
            <person name="Pyrousis I."/>
            <person name="Rao X.J."/>
            <person name="Redding A."/>
            <person name="Roesel C."/>
            <person name="Sanchez-Gracia A."/>
            <person name="Schaack S."/>
            <person name="Shukla A."/>
            <person name="Tetreau G."/>
            <person name="Wang Y."/>
            <person name="Xiong G.H."/>
            <person name="Traut W."/>
            <person name="Walsh T.K."/>
            <person name="Worley K.C."/>
            <person name="Wu D."/>
            <person name="Wu W."/>
            <person name="Wu Y.Q."/>
            <person name="Zhang X."/>
            <person name="Zou Z."/>
            <person name="Zucker H."/>
            <person name="Briscoe A.D."/>
            <person name="Burmester T."/>
            <person name="Clem R.J."/>
            <person name="Feyereisen R."/>
            <person name="Grimmelikhuijzen C.J.P."/>
            <person name="Hamodrakas S.J."/>
            <person name="Hansson B.S."/>
            <person name="Huguet E."/>
            <person name="Jermiin L.S."/>
            <person name="Lan Q."/>
            <person name="Lehman H.K."/>
            <person name="Lorenzen M."/>
            <person name="Merzendorfer H."/>
            <person name="Michalopoulos I."/>
            <person name="Morton D.B."/>
            <person name="Muthukrishnan S."/>
            <person name="Oakeshott J.G."/>
            <person name="Palmer W."/>
            <person name="Park Y."/>
            <person name="Passarelli A.L."/>
            <person name="Rozas J."/>
            <person name="Schwartz L.M."/>
            <person name="Smith W."/>
            <person name="Southgate A."/>
            <person name="Vilcinskas A."/>
            <person name="Vogt R."/>
            <person name="Wang P."/>
            <person name="Werren J."/>
            <person name="Yu X.Q."/>
            <person name="Zhou J.J."/>
            <person name="Brown S.J."/>
            <person name="Scherer S.E."/>
            <person name="Richards S."/>
            <person name="Blissard G.W."/>
        </authorList>
    </citation>
    <scope>NUCLEOTIDE SEQUENCE</scope>
</reference>
<dbReference type="PANTHER" id="PTHR43213:SF5">
    <property type="entry name" value="BIFUNCTIONAL DTTP_UTP PYROPHOSPHATASE_METHYLTRANSFERASE PROTEIN-RELATED"/>
    <property type="match status" value="1"/>
</dbReference>
<dbReference type="PANTHER" id="PTHR43213">
    <property type="entry name" value="BIFUNCTIONAL DTTP/UTP PYROPHOSPHATASE/METHYLTRANSFERASE PROTEIN-RELATED"/>
    <property type="match status" value="1"/>
</dbReference>
<proteinExistence type="predicted"/>
<keyword evidence="1" id="KW-0378">Hydrolase</keyword>
<comment type="caution">
    <text evidence="2">The sequence shown here is derived from an EMBL/GenBank/DDBJ whole genome shotgun (WGS) entry which is preliminary data.</text>
</comment>
<organism evidence="2 3">
    <name type="scientific">Manduca sexta</name>
    <name type="common">Tobacco hawkmoth</name>
    <name type="synonym">Tobacco hornworm</name>
    <dbReference type="NCBI Taxonomy" id="7130"/>
    <lineage>
        <taxon>Eukaryota</taxon>
        <taxon>Metazoa</taxon>
        <taxon>Ecdysozoa</taxon>
        <taxon>Arthropoda</taxon>
        <taxon>Hexapoda</taxon>
        <taxon>Insecta</taxon>
        <taxon>Pterygota</taxon>
        <taxon>Neoptera</taxon>
        <taxon>Endopterygota</taxon>
        <taxon>Lepidoptera</taxon>
        <taxon>Glossata</taxon>
        <taxon>Ditrysia</taxon>
        <taxon>Bombycoidea</taxon>
        <taxon>Sphingidae</taxon>
        <taxon>Sphinginae</taxon>
        <taxon>Sphingini</taxon>
        <taxon>Manduca</taxon>
    </lineage>
</organism>
<protein>
    <submittedName>
        <fullName evidence="2">Uncharacterized protein</fullName>
    </submittedName>
</protein>
<dbReference type="AlphaFoldDB" id="A0A921YLH5"/>
<keyword evidence="3" id="KW-1185">Reference proteome</keyword>
<name>A0A921YLH5_MANSE</name>
<dbReference type="PIRSF" id="PIRSF006305">
    <property type="entry name" value="Maf"/>
    <property type="match status" value="1"/>
</dbReference>
<sequence length="160" mass="17740">MLHPIKYILKQKNIVLASGSPRRKELLENIGLKVSICPSLFEENLDPKSFDSFSDFVEETALQKVLEVEQRLSSQGHGPDIVIGADTVVTVDDEIFGKPGNKDEAFTMLSRLSGRQHIVYTGVVIKSVDKTIKFTEKANVLFGSIDEDQIKGYIATGEPM</sequence>
<dbReference type="Proteomes" id="UP000791440">
    <property type="component" value="Unassembled WGS sequence"/>
</dbReference>